<proteinExistence type="evidence at transcript level"/>
<accession>I3RZC2</accession>
<dbReference type="EMBL" id="BT133569">
    <property type="protein sequence ID" value="AFK33364.1"/>
    <property type="molecule type" value="mRNA"/>
</dbReference>
<sequence length="43" mass="5214">MIIIKAGKRHGRRIINHFYFYVCGSRTQVQLLLRHVSIFRKEK</sequence>
<name>I3RZC2_MEDTR</name>
<dbReference type="AlphaFoldDB" id="I3RZC2"/>
<organism evidence="1">
    <name type="scientific">Medicago truncatula</name>
    <name type="common">Barrel medic</name>
    <name type="synonym">Medicago tribuloides</name>
    <dbReference type="NCBI Taxonomy" id="3880"/>
    <lineage>
        <taxon>Eukaryota</taxon>
        <taxon>Viridiplantae</taxon>
        <taxon>Streptophyta</taxon>
        <taxon>Embryophyta</taxon>
        <taxon>Tracheophyta</taxon>
        <taxon>Spermatophyta</taxon>
        <taxon>Magnoliopsida</taxon>
        <taxon>eudicotyledons</taxon>
        <taxon>Gunneridae</taxon>
        <taxon>Pentapetalae</taxon>
        <taxon>rosids</taxon>
        <taxon>fabids</taxon>
        <taxon>Fabales</taxon>
        <taxon>Fabaceae</taxon>
        <taxon>Papilionoideae</taxon>
        <taxon>50 kb inversion clade</taxon>
        <taxon>NPAAA clade</taxon>
        <taxon>Hologalegina</taxon>
        <taxon>IRL clade</taxon>
        <taxon>Trifolieae</taxon>
        <taxon>Medicago</taxon>
    </lineage>
</organism>
<evidence type="ECO:0000313" key="1">
    <source>
        <dbReference type="EMBL" id="AFK33364.1"/>
    </source>
</evidence>
<reference evidence="1" key="1">
    <citation type="submission" date="2012-05" db="EMBL/GenBank/DDBJ databases">
        <authorList>
            <person name="Krishnakumar V."/>
            <person name="Cheung F."/>
            <person name="Xiao Y."/>
            <person name="Chan A."/>
            <person name="Moskal W.A."/>
            <person name="Town C.D."/>
        </authorList>
    </citation>
    <scope>NUCLEOTIDE SEQUENCE</scope>
</reference>
<protein>
    <submittedName>
        <fullName evidence="1">Uncharacterized protein</fullName>
    </submittedName>
</protein>